<dbReference type="EMBL" id="GL883029">
    <property type="protein sequence ID" value="EGG14108.1"/>
    <property type="molecule type" value="Genomic_DNA"/>
</dbReference>
<dbReference type="STRING" id="1054147.F4QEJ7"/>
<dbReference type="Pfam" id="PF04442">
    <property type="entry name" value="CtaG_Cox11"/>
    <property type="match status" value="1"/>
</dbReference>
<evidence type="ECO:0000256" key="2">
    <source>
        <dbReference type="ARBA" id="ARBA00004243"/>
    </source>
</evidence>
<evidence type="ECO:0000256" key="1">
    <source>
        <dbReference type="ARBA" id="ARBA00004007"/>
    </source>
</evidence>
<feature type="region of interest" description="Disordered" evidence="6">
    <location>
        <begin position="67"/>
        <end position="127"/>
    </location>
</feature>
<feature type="transmembrane region" description="Helical" evidence="7">
    <location>
        <begin position="135"/>
        <end position="154"/>
    </location>
</feature>
<keyword evidence="5 7" id="KW-0472">Membrane</keyword>
<dbReference type="InterPro" id="IPR007533">
    <property type="entry name" value="Cyt_c_oxidase_assmbl_CtaG"/>
</dbReference>
<evidence type="ECO:0000256" key="6">
    <source>
        <dbReference type="SAM" id="MobiDB-lite"/>
    </source>
</evidence>
<dbReference type="KEGG" id="dfa:DFA_11872"/>
<dbReference type="Gene3D" id="2.60.370.10">
    <property type="entry name" value="Ctag/Cox11"/>
    <property type="match status" value="1"/>
</dbReference>
<dbReference type="AlphaFoldDB" id="F4QEJ7"/>
<dbReference type="GO" id="GO:0005507">
    <property type="term" value="F:copper ion binding"/>
    <property type="evidence" value="ECO:0007669"/>
    <property type="project" value="InterPro"/>
</dbReference>
<evidence type="ECO:0000313" key="9">
    <source>
        <dbReference type="Proteomes" id="UP000007797"/>
    </source>
</evidence>
<dbReference type="OMA" id="CQQSGYL"/>
<evidence type="ECO:0000256" key="4">
    <source>
        <dbReference type="ARBA" id="ARBA00022989"/>
    </source>
</evidence>
<name>F4QEJ7_CACFS</name>
<dbReference type="Proteomes" id="UP000007797">
    <property type="component" value="Unassembled WGS sequence"/>
</dbReference>
<organism evidence="8 9">
    <name type="scientific">Cavenderia fasciculata</name>
    <name type="common">Slime mold</name>
    <name type="synonym">Dictyostelium fasciculatum</name>
    <dbReference type="NCBI Taxonomy" id="261658"/>
    <lineage>
        <taxon>Eukaryota</taxon>
        <taxon>Amoebozoa</taxon>
        <taxon>Evosea</taxon>
        <taxon>Eumycetozoa</taxon>
        <taxon>Dictyostelia</taxon>
        <taxon>Acytosteliales</taxon>
        <taxon>Cavenderiaceae</taxon>
        <taxon>Cavenderia</taxon>
    </lineage>
</organism>
<dbReference type="SUPFAM" id="SSF110111">
    <property type="entry name" value="Ctag/Cox11"/>
    <property type="match status" value="1"/>
</dbReference>
<sequence length="316" mass="36272">MFKQVLGLRNSTLSVVSSSSSSKILYRSAATSINNSLFKYKQQSNQPQQYILSSQQHQQILRYFSTENNNNKNTTENNKNNNTVNKNDQKEESTSEESNNNNEQQQNQQNEHKYKQQRRSNKEYSEELKEKNKNLGMWVLASIIGVLGLSYAAVPLYRMFCRVTGYGGTVREASHDLEAEIKKRNLKRDLYPIKVSFTSSIGNKIPWTFKPVQSSIECIPGEPVLAFYRATNHTDKPIIGVATYNITPMKAGSYFTKIQCFCFDEQRIKPNETIDMPVLFVVEPEMLDDKNMKGITDITLSYTFFKSNDQGELEEI</sequence>
<comment type="function">
    <text evidence="1">Exerts its effect at some terminal stage of cytochrome c oxidase synthesis, probably by being involved in the insertion of the copper B into subunit I.</text>
</comment>
<evidence type="ECO:0000256" key="5">
    <source>
        <dbReference type="ARBA" id="ARBA00023136"/>
    </source>
</evidence>
<dbReference type="GO" id="GO:0005743">
    <property type="term" value="C:mitochondrial inner membrane"/>
    <property type="evidence" value="ECO:0007669"/>
    <property type="project" value="UniProtKB-SubCell"/>
</dbReference>
<proteinExistence type="inferred from homology"/>
<feature type="compositionally biased region" description="Basic and acidic residues" evidence="6">
    <location>
        <begin position="110"/>
        <end position="127"/>
    </location>
</feature>
<evidence type="ECO:0000313" key="8">
    <source>
        <dbReference type="EMBL" id="EGG14108.1"/>
    </source>
</evidence>
<feature type="compositionally biased region" description="Low complexity" evidence="6">
    <location>
        <begin position="96"/>
        <end position="109"/>
    </location>
</feature>
<dbReference type="HAMAP" id="MF_00155">
    <property type="entry name" value="CtaG"/>
    <property type="match status" value="1"/>
</dbReference>
<protein>
    <submittedName>
        <fullName evidence="8">Cytochrome c oxidase assembly protein</fullName>
    </submittedName>
</protein>
<dbReference type="NCBIfam" id="NF003465">
    <property type="entry name" value="PRK05089.1"/>
    <property type="match status" value="1"/>
</dbReference>
<dbReference type="GeneID" id="14865502"/>
<keyword evidence="4 7" id="KW-1133">Transmembrane helix</keyword>
<feature type="compositionally biased region" description="Low complexity" evidence="6">
    <location>
        <begin position="67"/>
        <end position="86"/>
    </location>
</feature>
<dbReference type="PANTHER" id="PTHR21320:SF3">
    <property type="entry name" value="CYTOCHROME C OXIDASE ASSEMBLY PROTEIN COX11, MITOCHONDRIAL-RELATED"/>
    <property type="match status" value="1"/>
</dbReference>
<keyword evidence="9" id="KW-1185">Reference proteome</keyword>
<accession>F4QEJ7</accession>
<evidence type="ECO:0000256" key="3">
    <source>
        <dbReference type="ARBA" id="ARBA00022692"/>
    </source>
</evidence>
<gene>
    <name evidence="8" type="primary">cox11</name>
    <name evidence="8" type="ORF">DFA_11872</name>
</gene>
<dbReference type="FunFam" id="2.60.370.10:FF:000001">
    <property type="entry name" value="COX11 cytochrome c oxidase assembly homolog"/>
    <property type="match status" value="1"/>
</dbReference>
<dbReference type="OrthoDB" id="1704689at2759"/>
<dbReference type="InterPro" id="IPR023471">
    <property type="entry name" value="CtaG/Cox11_dom_sf"/>
</dbReference>
<dbReference type="PANTHER" id="PTHR21320">
    <property type="entry name" value="CYTOCHROME C OXIDASE ASSEMBLY PROTEIN COX11-RELATED"/>
    <property type="match status" value="1"/>
</dbReference>
<evidence type="ECO:0000256" key="7">
    <source>
        <dbReference type="SAM" id="Phobius"/>
    </source>
</evidence>
<keyword evidence="3 7" id="KW-0812">Transmembrane</keyword>
<dbReference type="RefSeq" id="XP_004350816.1">
    <property type="nucleotide sequence ID" value="XM_004350765.1"/>
</dbReference>
<comment type="subcellular location">
    <subcellularLocation>
        <location evidence="2">Mitochondrion inner membrane</location>
        <topology evidence="2">Single-pass membrane protein</topology>
        <orientation evidence="2">Intermembrane side</orientation>
    </subcellularLocation>
</comment>
<reference evidence="9" key="1">
    <citation type="journal article" date="2011" name="Genome Res.">
        <title>Phylogeny-wide analysis of social amoeba genomes highlights ancient origins for complex intercellular communication.</title>
        <authorList>
            <person name="Heidel A.J."/>
            <person name="Lawal H.M."/>
            <person name="Felder M."/>
            <person name="Schilde C."/>
            <person name="Helps N.R."/>
            <person name="Tunggal B."/>
            <person name="Rivero F."/>
            <person name="John U."/>
            <person name="Schleicher M."/>
            <person name="Eichinger L."/>
            <person name="Platzer M."/>
            <person name="Noegel A.A."/>
            <person name="Schaap P."/>
            <person name="Gloeckner G."/>
        </authorList>
    </citation>
    <scope>NUCLEOTIDE SEQUENCE [LARGE SCALE GENOMIC DNA]</scope>
    <source>
        <strain evidence="9">SH3</strain>
    </source>
</reference>